<evidence type="ECO:0000313" key="1">
    <source>
        <dbReference type="Ensembl" id="ENSCJAP00000071043.1"/>
    </source>
</evidence>
<reference evidence="1" key="2">
    <citation type="submission" date="2025-08" db="UniProtKB">
        <authorList>
            <consortium name="Ensembl"/>
        </authorList>
    </citation>
    <scope>IDENTIFICATION</scope>
</reference>
<dbReference type="GeneTree" id="ENSGT01120000271815"/>
<name>A0A5F4VZR4_CALJA</name>
<dbReference type="Proteomes" id="UP000008225">
    <property type="component" value="Chromosome 19"/>
</dbReference>
<dbReference type="InParanoid" id="A0A5F4VZR4"/>
<accession>A0A5F4VZR4</accession>
<dbReference type="Ensembl" id="ENSCJAT00000107242.2">
    <property type="protein sequence ID" value="ENSCJAP00000071043.1"/>
    <property type="gene ID" value="ENSCJAG00000059286.2"/>
</dbReference>
<keyword evidence="2" id="KW-1185">Reference proteome</keyword>
<dbReference type="PRINTS" id="PR02045">
    <property type="entry name" value="F138DOMAIN"/>
</dbReference>
<evidence type="ECO:0000313" key="2">
    <source>
        <dbReference type="Proteomes" id="UP000008225"/>
    </source>
</evidence>
<dbReference type="PANTHER" id="PTHR12138">
    <property type="entry name" value="PRIMATE-EXPANDED PROTEIN FAMILY"/>
    <property type="match status" value="1"/>
</dbReference>
<sequence>MTLLRLEYSGVILAYCSLDFPSLSDSPVSASQGAGTTGMWQHTQLIFFKVETRFLYIAQAGLKLLSSGSPPAITSQSAQIVGVSLRPARYYCLITEFSNNSVR</sequence>
<reference evidence="1" key="3">
    <citation type="submission" date="2025-09" db="UniProtKB">
        <authorList>
            <consortium name="Ensembl"/>
        </authorList>
    </citation>
    <scope>IDENTIFICATION</scope>
</reference>
<organism evidence="1 2">
    <name type="scientific">Callithrix jacchus</name>
    <name type="common">White-tufted-ear marmoset</name>
    <name type="synonym">Simia Jacchus</name>
    <dbReference type="NCBI Taxonomy" id="9483"/>
    <lineage>
        <taxon>Eukaryota</taxon>
        <taxon>Metazoa</taxon>
        <taxon>Chordata</taxon>
        <taxon>Craniata</taxon>
        <taxon>Vertebrata</taxon>
        <taxon>Euteleostomi</taxon>
        <taxon>Mammalia</taxon>
        <taxon>Eutheria</taxon>
        <taxon>Euarchontoglires</taxon>
        <taxon>Primates</taxon>
        <taxon>Haplorrhini</taxon>
        <taxon>Platyrrhini</taxon>
        <taxon>Cebidae</taxon>
        <taxon>Callitrichinae</taxon>
        <taxon>Callithrix</taxon>
        <taxon>Callithrix</taxon>
    </lineage>
</organism>
<proteinExistence type="predicted"/>
<dbReference type="PANTHER" id="PTHR12138:SF162">
    <property type="entry name" value="CHROMOSOME UNDETERMINED SCAFFOLD_275, WHOLE GENOME SHOTGUN SEQUENCE"/>
    <property type="match status" value="1"/>
</dbReference>
<dbReference type="AlphaFoldDB" id="A0A5F4VZR4"/>
<reference evidence="1" key="1">
    <citation type="submission" date="2009-03" db="EMBL/GenBank/DDBJ databases">
        <authorList>
            <person name="Warren W."/>
            <person name="Ye L."/>
            <person name="Minx P."/>
            <person name="Worley K."/>
            <person name="Gibbs R."/>
            <person name="Wilson R.K."/>
        </authorList>
    </citation>
    <scope>NUCLEOTIDE SEQUENCE [LARGE SCALE GENOMIC DNA]</scope>
</reference>
<protein>
    <submittedName>
        <fullName evidence="1">Uncharacterized protein</fullName>
    </submittedName>
</protein>
<dbReference type="Bgee" id="ENSCJAG00000059286">
    <property type="expression patterns" value="Expressed in testis and 4 other cell types or tissues"/>
</dbReference>